<dbReference type="Proteomes" id="UP001139157">
    <property type="component" value="Unassembled WGS sequence"/>
</dbReference>
<feature type="region of interest" description="Disordered" evidence="2">
    <location>
        <begin position="467"/>
        <end position="486"/>
    </location>
</feature>
<dbReference type="AlphaFoldDB" id="A0A9X2IY51"/>
<evidence type="ECO:0000256" key="2">
    <source>
        <dbReference type="SAM" id="MobiDB-lite"/>
    </source>
</evidence>
<comment type="caution">
    <text evidence="4">The sequence shown here is derived from an EMBL/GenBank/DDBJ whole genome shotgun (WGS) entry which is preliminary data.</text>
</comment>
<sequence>MSDSVIEAETTDRSVDAVVAAAAAAPWAELDLADRARVLRGIADRLDGHRAELVAQAAAETALSEQRLTGELRRTSFQLRLFARIVLDRDFLDVRIDPPDPDWPMGAPRPDLRRINVPLGPVLNFAASNFPFAFSVAGGDTASALAAGCPVIVKANPGHPLLSRRVGELVAAALGEVGAPAGTFGLIFGRAAGVRALLHPAVAAATFTGSTAGGRALYDLACRRPVPIPFFGELGSINPVFVTAEAAHRRAAEIAAGLAAVVSSSAGQLCTKPGLIAIPADARLADELADLMHRSPAPTGPMLNDDIAAGFAAAVERVRSHPEVRVLAGGGPGTALLLATTARAVLAEPAALLHEMFGPATLLAEYRDTAELLALARSIGGQLTVSIFGERADDTARALLAAATAAAGRVLWNDWPTGVSVTYAQQHGGPYPATTAPASTSVGAAAISRFLRPVVYQQVPDDLLPPELRTGNPLAVPRSVNGARPR</sequence>
<dbReference type="SUPFAM" id="SSF53720">
    <property type="entry name" value="ALDH-like"/>
    <property type="match status" value="1"/>
</dbReference>
<dbReference type="EMBL" id="JAMRXG010000005">
    <property type="protein sequence ID" value="MCM6774595.1"/>
    <property type="molecule type" value="Genomic_DNA"/>
</dbReference>
<reference evidence="4" key="1">
    <citation type="submission" date="2022-06" db="EMBL/GenBank/DDBJ databases">
        <title>Novel species in genus nocardia.</title>
        <authorList>
            <person name="Li F."/>
        </authorList>
    </citation>
    <scope>NUCLEOTIDE SEQUENCE</scope>
    <source>
        <strain evidence="4">CDC141</strain>
    </source>
</reference>
<dbReference type="GO" id="GO:0016620">
    <property type="term" value="F:oxidoreductase activity, acting on the aldehyde or oxo group of donors, NAD or NADP as acceptor"/>
    <property type="evidence" value="ECO:0007669"/>
    <property type="project" value="InterPro"/>
</dbReference>
<dbReference type="InterPro" id="IPR015590">
    <property type="entry name" value="Aldehyde_DH_dom"/>
</dbReference>
<dbReference type="CDD" id="cd07129">
    <property type="entry name" value="ALDH_KGSADH"/>
    <property type="match status" value="1"/>
</dbReference>
<dbReference type="PANTHER" id="PTHR43353">
    <property type="entry name" value="SUCCINATE-SEMIALDEHYDE DEHYDROGENASE, MITOCHONDRIAL"/>
    <property type="match status" value="1"/>
</dbReference>
<evidence type="ECO:0000313" key="5">
    <source>
        <dbReference type="Proteomes" id="UP001139157"/>
    </source>
</evidence>
<dbReference type="RefSeq" id="WP_251912346.1">
    <property type="nucleotide sequence ID" value="NZ_JAMRXG010000005.1"/>
</dbReference>
<dbReference type="InterPro" id="IPR044151">
    <property type="entry name" value="ALDH_KGSADH"/>
</dbReference>
<dbReference type="Pfam" id="PF00171">
    <property type="entry name" value="Aldedh"/>
    <property type="match status" value="1"/>
</dbReference>
<protein>
    <submittedName>
        <fullName evidence="4">Aldehyde dehydrogenase (NADP(+))</fullName>
    </submittedName>
</protein>
<keyword evidence="5" id="KW-1185">Reference proteome</keyword>
<accession>A0A9X2IY51</accession>
<keyword evidence="1" id="KW-0560">Oxidoreductase</keyword>
<evidence type="ECO:0000259" key="3">
    <source>
        <dbReference type="Pfam" id="PF00171"/>
    </source>
</evidence>
<organism evidence="4 5">
    <name type="scientific">Nocardia pulmonis</name>
    <dbReference type="NCBI Taxonomy" id="2951408"/>
    <lineage>
        <taxon>Bacteria</taxon>
        <taxon>Bacillati</taxon>
        <taxon>Actinomycetota</taxon>
        <taxon>Actinomycetes</taxon>
        <taxon>Mycobacteriales</taxon>
        <taxon>Nocardiaceae</taxon>
        <taxon>Nocardia</taxon>
    </lineage>
</organism>
<dbReference type="Gene3D" id="3.40.309.10">
    <property type="entry name" value="Aldehyde Dehydrogenase, Chain A, domain 2"/>
    <property type="match status" value="1"/>
</dbReference>
<gene>
    <name evidence="4" type="ORF">NDR86_14050</name>
</gene>
<evidence type="ECO:0000256" key="1">
    <source>
        <dbReference type="ARBA" id="ARBA00023002"/>
    </source>
</evidence>
<dbReference type="InterPro" id="IPR050740">
    <property type="entry name" value="Aldehyde_DH_Superfamily"/>
</dbReference>
<dbReference type="InterPro" id="IPR016162">
    <property type="entry name" value="Ald_DH_N"/>
</dbReference>
<dbReference type="Gene3D" id="3.40.605.10">
    <property type="entry name" value="Aldehyde Dehydrogenase, Chain A, domain 1"/>
    <property type="match status" value="1"/>
</dbReference>
<dbReference type="InterPro" id="IPR016163">
    <property type="entry name" value="Ald_DH_C"/>
</dbReference>
<evidence type="ECO:0000313" key="4">
    <source>
        <dbReference type="EMBL" id="MCM6774595.1"/>
    </source>
</evidence>
<feature type="domain" description="Aldehyde dehydrogenase" evidence="3">
    <location>
        <begin position="11"/>
        <end position="429"/>
    </location>
</feature>
<dbReference type="PANTHER" id="PTHR43353:SF3">
    <property type="entry name" value="ALDEHYDE DEHYDROGENASE-RELATED"/>
    <property type="match status" value="1"/>
</dbReference>
<proteinExistence type="predicted"/>
<name>A0A9X2IY51_9NOCA</name>
<dbReference type="InterPro" id="IPR016161">
    <property type="entry name" value="Ald_DH/histidinol_DH"/>
</dbReference>